<dbReference type="EMBL" id="FP565575">
    <property type="protein sequence ID" value="CBE69761.1"/>
    <property type="molecule type" value="Genomic_DNA"/>
</dbReference>
<evidence type="ECO:0000256" key="1">
    <source>
        <dbReference type="SAM" id="MobiDB-lite"/>
    </source>
</evidence>
<sequence length="69" mass="7816">MFILTRPPASRNNLVRIKVNLQEDQIYEDTPAIRGQNEVEPTHRRGSLAGRADRHHAERQAGRCADQPG</sequence>
<accession>D5MKD9</accession>
<dbReference type="KEGG" id="mox:DAMO_2688"/>
<dbReference type="Proteomes" id="UP000006898">
    <property type="component" value="Chromosome"/>
</dbReference>
<name>D5MKD9_METO1</name>
<feature type="region of interest" description="Disordered" evidence="1">
    <location>
        <begin position="30"/>
        <end position="69"/>
    </location>
</feature>
<proteinExistence type="predicted"/>
<feature type="compositionally biased region" description="Basic and acidic residues" evidence="1">
    <location>
        <begin position="51"/>
        <end position="61"/>
    </location>
</feature>
<dbReference type="HOGENOM" id="CLU_2768162_0_0_0"/>
<dbReference type="STRING" id="671143.DAMO_2688"/>
<reference evidence="2 3" key="1">
    <citation type="journal article" date="2010" name="Nature">
        <title>Nitrite-driven anaerobic methane oxidation by oxygenic bacteria.</title>
        <authorList>
            <person name="Ettwig K.F."/>
            <person name="Butler M.K."/>
            <person name="Le Paslier D."/>
            <person name="Pelletier E."/>
            <person name="Mangenot S."/>
            <person name="Kuypers M.M.M."/>
            <person name="Schreiber F."/>
            <person name="Dutilh B.E."/>
            <person name="Zedelius J."/>
            <person name="de Beer D."/>
            <person name="Gloerich J."/>
            <person name="Wessels H.J.C.T."/>
            <person name="van Allen T."/>
            <person name="Luesken F."/>
            <person name="Wu M."/>
            <person name="van de Pas-Schoonen K.T."/>
            <person name="Op den Camp H.J.M."/>
            <person name="Janssen-Megens E.M."/>
            <person name="Francoijs K-J."/>
            <person name="Stunnenberg H."/>
            <person name="Weissenbach J."/>
            <person name="Jetten M.S.M."/>
            <person name="Strous M."/>
        </authorList>
    </citation>
    <scope>NUCLEOTIDE SEQUENCE [LARGE SCALE GENOMIC DNA]</scope>
</reference>
<gene>
    <name evidence="2" type="ORF">DAMO_2688</name>
</gene>
<dbReference type="AlphaFoldDB" id="D5MKD9"/>
<evidence type="ECO:0000313" key="3">
    <source>
        <dbReference type="Proteomes" id="UP000006898"/>
    </source>
</evidence>
<organism evidence="2 3">
    <name type="scientific">Methylomirabilis oxygeniifera</name>
    <dbReference type="NCBI Taxonomy" id="671143"/>
    <lineage>
        <taxon>Bacteria</taxon>
        <taxon>Candidatus Methylomirabilota</taxon>
        <taxon>Candidatus Methylomirabilia</taxon>
        <taxon>Candidatus Methylomirabilales</taxon>
        <taxon>Candidatus Methylomirabilaceae</taxon>
        <taxon>Candidatus Methylomirabilis</taxon>
    </lineage>
</organism>
<keyword evidence="2" id="KW-0675">Receptor</keyword>
<protein>
    <submittedName>
        <fullName evidence="2">Putative G-protein coupled receptor 124 (Tumor endothelial marker 5)</fullName>
    </submittedName>
</protein>
<evidence type="ECO:0000313" key="2">
    <source>
        <dbReference type="EMBL" id="CBE69761.1"/>
    </source>
</evidence>